<keyword evidence="4 5" id="KW-0472">Membrane</keyword>
<protein>
    <recommendedName>
        <fullName evidence="8">RTA1 domain protein</fullName>
    </recommendedName>
</protein>
<feature type="transmembrane region" description="Helical" evidence="5">
    <location>
        <begin position="79"/>
        <end position="104"/>
    </location>
</feature>
<dbReference type="AlphaFoldDB" id="A0A364KMN0"/>
<dbReference type="RefSeq" id="XP_040729314.1">
    <property type="nucleotide sequence ID" value="XM_040880857.1"/>
</dbReference>
<evidence type="ECO:0000313" key="7">
    <source>
        <dbReference type="Proteomes" id="UP000249363"/>
    </source>
</evidence>
<comment type="subcellular location">
    <subcellularLocation>
        <location evidence="1">Membrane</location>
        <topology evidence="1">Multi-pass membrane protein</topology>
    </subcellularLocation>
</comment>
<dbReference type="PANTHER" id="PTHR31465">
    <property type="entry name" value="PROTEIN RTA1-RELATED"/>
    <property type="match status" value="1"/>
</dbReference>
<feature type="transmembrane region" description="Helical" evidence="5">
    <location>
        <begin position="233"/>
        <end position="253"/>
    </location>
</feature>
<dbReference type="Pfam" id="PF04479">
    <property type="entry name" value="RTA1"/>
    <property type="match status" value="1"/>
</dbReference>
<feature type="transmembrane region" description="Helical" evidence="5">
    <location>
        <begin position="198"/>
        <end position="218"/>
    </location>
</feature>
<organism evidence="6 7">
    <name type="scientific">Talaromyces amestolkiae</name>
    <dbReference type="NCBI Taxonomy" id="1196081"/>
    <lineage>
        <taxon>Eukaryota</taxon>
        <taxon>Fungi</taxon>
        <taxon>Dikarya</taxon>
        <taxon>Ascomycota</taxon>
        <taxon>Pezizomycotina</taxon>
        <taxon>Eurotiomycetes</taxon>
        <taxon>Eurotiomycetidae</taxon>
        <taxon>Eurotiales</taxon>
        <taxon>Trichocomaceae</taxon>
        <taxon>Talaromyces</taxon>
        <taxon>Talaromyces sect. Talaromyces</taxon>
    </lineage>
</organism>
<proteinExistence type="predicted"/>
<dbReference type="EMBL" id="MIKG01000001">
    <property type="protein sequence ID" value="RAO64797.1"/>
    <property type="molecule type" value="Genomic_DNA"/>
</dbReference>
<keyword evidence="2 5" id="KW-0812">Transmembrane</keyword>
<reference evidence="6 7" key="1">
    <citation type="journal article" date="2017" name="Biotechnol. Biofuels">
        <title>Differential beta-glucosidase expression as a function of carbon source availability in Talaromyces amestolkiae: a genomic and proteomic approach.</title>
        <authorList>
            <person name="de Eugenio L.I."/>
            <person name="Mendez-Liter J.A."/>
            <person name="Nieto-Dominguez M."/>
            <person name="Alonso L."/>
            <person name="Gil-Munoz J."/>
            <person name="Barriuso J."/>
            <person name="Prieto A."/>
            <person name="Martinez M.J."/>
        </authorList>
    </citation>
    <scope>NUCLEOTIDE SEQUENCE [LARGE SCALE GENOMIC DNA]</scope>
    <source>
        <strain evidence="6 7">CIB</strain>
    </source>
</reference>
<dbReference type="STRING" id="1196081.A0A364KMN0"/>
<evidence type="ECO:0000256" key="5">
    <source>
        <dbReference type="SAM" id="Phobius"/>
    </source>
</evidence>
<dbReference type="GeneID" id="63790026"/>
<feature type="transmembrane region" description="Helical" evidence="5">
    <location>
        <begin position="154"/>
        <end position="177"/>
    </location>
</feature>
<evidence type="ECO:0008006" key="8">
    <source>
        <dbReference type="Google" id="ProtNLM"/>
    </source>
</evidence>
<evidence type="ECO:0000256" key="2">
    <source>
        <dbReference type="ARBA" id="ARBA00022692"/>
    </source>
</evidence>
<name>A0A364KMN0_TALAM</name>
<keyword evidence="3 5" id="KW-1133">Transmembrane helix</keyword>
<dbReference type="PANTHER" id="PTHR31465:SF33">
    <property type="entry name" value="DOMAIN PROTEIN, PUTATIVE (AFU_ORTHOLOGUE AFUA_5G01310)-RELATED"/>
    <property type="match status" value="1"/>
</dbReference>
<dbReference type="GO" id="GO:0016020">
    <property type="term" value="C:membrane"/>
    <property type="evidence" value="ECO:0007669"/>
    <property type="project" value="UniProtKB-SubCell"/>
</dbReference>
<feature type="transmembrane region" description="Helical" evidence="5">
    <location>
        <begin position="15"/>
        <end position="33"/>
    </location>
</feature>
<keyword evidence="7" id="KW-1185">Reference proteome</keyword>
<feature type="transmembrane region" description="Helical" evidence="5">
    <location>
        <begin position="40"/>
        <end position="59"/>
    </location>
</feature>
<dbReference type="Proteomes" id="UP000249363">
    <property type="component" value="Unassembled WGS sequence"/>
</dbReference>
<accession>A0A364KMN0</accession>
<evidence type="ECO:0000313" key="6">
    <source>
        <dbReference type="EMBL" id="RAO64797.1"/>
    </source>
</evidence>
<dbReference type="OrthoDB" id="3358017at2759"/>
<evidence type="ECO:0000256" key="4">
    <source>
        <dbReference type="ARBA" id="ARBA00023136"/>
    </source>
</evidence>
<gene>
    <name evidence="6" type="ORF">BHQ10_000809</name>
</gene>
<evidence type="ECO:0000256" key="3">
    <source>
        <dbReference type="ARBA" id="ARBA00022989"/>
    </source>
</evidence>
<comment type="caution">
    <text evidence="6">The sequence shown here is derived from an EMBL/GenBank/DDBJ whole genome shotgun (WGS) entry which is preliminary data.</text>
</comment>
<dbReference type="InterPro" id="IPR007568">
    <property type="entry name" value="RTA1"/>
</dbReference>
<evidence type="ECO:0000256" key="1">
    <source>
        <dbReference type="ARBA" id="ARBA00004141"/>
    </source>
</evidence>
<sequence>MSGAYKLYDYDPSKGAAVAFAIIFAITTLLHMFQMIRKRSWYFIPFVIGGLFETIGYAARYSSATQTPNWTLGPYIIQTLLLLLAPSLFAASIYMILGRIILLLNGASRSLIRPSWMTKIFVTGDVLSFLIQSGGGGMMANAKAQNTINLGNHIIIVGLLVQLIFFGFFIIISVVFHRRMLASPTEASMVVTVPWSRYMTIMYAVNALIMIRSVYRVIEYVQGAQGILQEHEAYLYAFDSSLMVICSLIFNVFHPSQVITGGGKNYEKMQEDLEMLNASRQNLAYEGGDR</sequence>
<feature type="transmembrane region" description="Helical" evidence="5">
    <location>
        <begin position="116"/>
        <end position="134"/>
    </location>
</feature>